<reference evidence="4 5" key="2">
    <citation type="submission" date="2016-08" db="EMBL/GenBank/DDBJ databases">
        <title>Pervasive Adenine N6-methylation of Active Genes in Fungi.</title>
        <authorList>
            <consortium name="DOE Joint Genome Institute"/>
            <person name="Mondo S.J."/>
            <person name="Dannebaum R.O."/>
            <person name="Kuo R.C."/>
            <person name="Labutti K."/>
            <person name="Haridas S."/>
            <person name="Kuo A."/>
            <person name="Salamov A."/>
            <person name="Ahrendt S.R."/>
            <person name="Lipzen A."/>
            <person name="Sullivan W."/>
            <person name="Andreopoulos W.B."/>
            <person name="Clum A."/>
            <person name="Lindquist E."/>
            <person name="Daum C."/>
            <person name="Ramamoorthy G.K."/>
            <person name="Gryganskyi A."/>
            <person name="Culley D."/>
            <person name="Magnuson J.K."/>
            <person name="James T.Y."/>
            <person name="O'Malley M.A."/>
            <person name="Stajich J.E."/>
            <person name="Spatafora J.W."/>
            <person name="Visel A."/>
            <person name="Grigoriev I.V."/>
        </authorList>
    </citation>
    <scope>NUCLEOTIDE SEQUENCE [LARGE SCALE GENOMIC DNA]</scope>
    <source>
        <strain evidence="5">finn</strain>
    </source>
</reference>
<dbReference type="GO" id="GO:0005737">
    <property type="term" value="C:cytoplasm"/>
    <property type="evidence" value="ECO:0007669"/>
    <property type="project" value="TreeGrafter"/>
</dbReference>
<evidence type="ECO:0000313" key="4">
    <source>
        <dbReference type="EMBL" id="ORX53283.1"/>
    </source>
</evidence>
<keyword evidence="5" id="KW-1185">Reference proteome</keyword>
<evidence type="ECO:0000256" key="1">
    <source>
        <dbReference type="ARBA" id="ARBA00013134"/>
    </source>
</evidence>
<dbReference type="EC" id="4.2.1.130" evidence="1"/>
<comment type="caution">
    <text evidence="4">The sequence shown here is derived from an EMBL/GenBank/DDBJ whole genome shotgun (WGS) entry which is preliminary data.</text>
</comment>
<comment type="catalytic activity">
    <reaction evidence="2">
        <text>methylglyoxal + H2O = (R)-lactate + H(+)</text>
        <dbReference type="Rhea" id="RHEA:27754"/>
        <dbReference type="ChEBI" id="CHEBI:15377"/>
        <dbReference type="ChEBI" id="CHEBI:15378"/>
        <dbReference type="ChEBI" id="CHEBI:16004"/>
        <dbReference type="ChEBI" id="CHEBI:17158"/>
        <dbReference type="EC" id="4.2.1.130"/>
    </reaction>
</comment>
<dbReference type="AlphaFoldDB" id="A0A1Y1VD96"/>
<dbReference type="STRING" id="1754191.A0A1Y1VD96"/>
<reference evidence="4 5" key="1">
    <citation type="submission" date="2016-08" db="EMBL/GenBank/DDBJ databases">
        <title>Genomes of anaerobic fungi encode conserved fungal cellulosomes for biomass hydrolysis.</title>
        <authorList>
            <consortium name="DOE Joint Genome Institute"/>
            <person name="Haitjema C.H."/>
            <person name="Gilmore S.P."/>
            <person name="Henske J.K."/>
            <person name="Solomon K.V."/>
            <person name="De Groot R."/>
            <person name="Kuo A."/>
            <person name="Mondo S.J."/>
            <person name="Salamov A.A."/>
            <person name="Labutti K."/>
            <person name="Zhao Z."/>
            <person name="Chiniquy J."/>
            <person name="Barry K."/>
            <person name="Brewer H.M."/>
            <person name="Purvine S.O."/>
            <person name="Wright A.T."/>
            <person name="Boxma B."/>
            <person name="Van Alen T."/>
            <person name="Hackstein J.H."/>
            <person name="Baker S.E."/>
            <person name="Grigoriev I.V."/>
            <person name="O'Malley M.A."/>
        </authorList>
    </citation>
    <scope>NUCLEOTIDE SEQUENCE [LARGE SCALE GENOMIC DNA]</scope>
    <source>
        <strain evidence="5">finn</strain>
    </source>
</reference>
<gene>
    <name evidence="4" type="ORF">BCR36DRAFT_411064</name>
</gene>
<dbReference type="InterPro" id="IPR002818">
    <property type="entry name" value="DJ-1/PfpI"/>
</dbReference>
<dbReference type="InterPro" id="IPR029062">
    <property type="entry name" value="Class_I_gatase-like"/>
</dbReference>
<sequence length="208" mass="23262">MAITVYVYVMNTMADWEASYVMAELNSKRFFKKDAKTIDIKTVSNTKEPIRSMGGLTIIPDCVVDDIIIHKDNLLILPGSNQWSELDHHNILIKAQQFLSCGAAVAAICGATVALANLGLLDERRHTSNGEGFLDMFCSKYKGKKYYVNDVAVRDNNLITAGSTGGLLMAKYILEYLDVFKSDTLEYWYSYFSTGDANAFFAMMQTLQ</sequence>
<dbReference type="GO" id="GO:0019172">
    <property type="term" value="F:glyoxalase III activity"/>
    <property type="evidence" value="ECO:0007669"/>
    <property type="project" value="UniProtKB-EC"/>
</dbReference>
<dbReference type="Pfam" id="PF01965">
    <property type="entry name" value="DJ-1_PfpI"/>
    <property type="match status" value="1"/>
</dbReference>
<dbReference type="Proteomes" id="UP000193719">
    <property type="component" value="Unassembled WGS sequence"/>
</dbReference>
<evidence type="ECO:0000256" key="2">
    <source>
        <dbReference type="ARBA" id="ARBA00048082"/>
    </source>
</evidence>
<dbReference type="CDD" id="cd03140">
    <property type="entry name" value="GATase1_PfpI_3"/>
    <property type="match status" value="1"/>
</dbReference>
<dbReference type="PANTHER" id="PTHR48094:SF19">
    <property type="entry name" value="DJ-1_PFPI DOMAIN-CONTAINING PROTEIN"/>
    <property type="match status" value="1"/>
</dbReference>
<dbReference type="EMBL" id="MCFH01000013">
    <property type="protein sequence ID" value="ORX53283.1"/>
    <property type="molecule type" value="Genomic_DNA"/>
</dbReference>
<organism evidence="4 5">
    <name type="scientific">Piromyces finnis</name>
    <dbReference type="NCBI Taxonomy" id="1754191"/>
    <lineage>
        <taxon>Eukaryota</taxon>
        <taxon>Fungi</taxon>
        <taxon>Fungi incertae sedis</taxon>
        <taxon>Chytridiomycota</taxon>
        <taxon>Chytridiomycota incertae sedis</taxon>
        <taxon>Neocallimastigomycetes</taxon>
        <taxon>Neocallimastigales</taxon>
        <taxon>Neocallimastigaceae</taxon>
        <taxon>Piromyces</taxon>
    </lineage>
</organism>
<dbReference type="InterPro" id="IPR050325">
    <property type="entry name" value="Prot/Nucl_acid_deglycase"/>
</dbReference>
<evidence type="ECO:0000259" key="3">
    <source>
        <dbReference type="Pfam" id="PF01965"/>
    </source>
</evidence>
<protein>
    <recommendedName>
        <fullName evidence="1">D-lactate dehydratase</fullName>
        <ecNumber evidence="1">4.2.1.130</ecNumber>
    </recommendedName>
</protein>
<dbReference type="SUPFAM" id="SSF52317">
    <property type="entry name" value="Class I glutamine amidotransferase-like"/>
    <property type="match status" value="1"/>
</dbReference>
<evidence type="ECO:0000313" key="5">
    <source>
        <dbReference type="Proteomes" id="UP000193719"/>
    </source>
</evidence>
<feature type="domain" description="DJ-1/PfpI" evidence="3">
    <location>
        <begin position="4"/>
        <end position="167"/>
    </location>
</feature>
<accession>A0A1Y1VD96</accession>
<name>A0A1Y1VD96_9FUNG</name>
<proteinExistence type="predicted"/>
<dbReference type="Gene3D" id="3.40.50.880">
    <property type="match status" value="1"/>
</dbReference>
<dbReference type="PANTHER" id="PTHR48094">
    <property type="entry name" value="PROTEIN/NUCLEIC ACID DEGLYCASE DJ-1-RELATED"/>
    <property type="match status" value="1"/>
</dbReference>